<keyword evidence="5" id="KW-1185">Reference proteome</keyword>
<dbReference type="SMART" id="SM00028">
    <property type="entry name" value="TPR"/>
    <property type="match status" value="3"/>
</dbReference>
<dbReference type="RefSeq" id="WP_164453279.1">
    <property type="nucleotide sequence ID" value="NZ_JAAIJQ010000035.1"/>
</dbReference>
<evidence type="ECO:0000256" key="2">
    <source>
        <dbReference type="ARBA" id="ARBA00022803"/>
    </source>
</evidence>
<dbReference type="SUPFAM" id="SSF48452">
    <property type="entry name" value="TPR-like"/>
    <property type="match status" value="1"/>
</dbReference>
<dbReference type="InterPro" id="IPR006994">
    <property type="entry name" value="TCF25/Rqc1"/>
</dbReference>
<dbReference type="InterPro" id="IPR013105">
    <property type="entry name" value="TPR_2"/>
</dbReference>
<dbReference type="Pfam" id="PF07719">
    <property type="entry name" value="TPR_2"/>
    <property type="match status" value="1"/>
</dbReference>
<dbReference type="InterPro" id="IPR019734">
    <property type="entry name" value="TPR_rpt"/>
</dbReference>
<dbReference type="AlphaFoldDB" id="A0A6M0K1N9"/>
<evidence type="ECO:0000256" key="1">
    <source>
        <dbReference type="ARBA" id="ARBA00022737"/>
    </source>
</evidence>
<dbReference type="Pfam" id="PF04910">
    <property type="entry name" value="Tcf25"/>
    <property type="match status" value="1"/>
</dbReference>
<evidence type="ECO:0000256" key="3">
    <source>
        <dbReference type="PROSITE-ProRule" id="PRU00339"/>
    </source>
</evidence>
<feature type="repeat" description="TPR" evidence="3">
    <location>
        <begin position="217"/>
        <end position="250"/>
    </location>
</feature>
<accession>A0A6M0K1N9</accession>
<keyword evidence="2 3" id="KW-0802">TPR repeat</keyword>
<evidence type="ECO:0000313" key="5">
    <source>
        <dbReference type="Proteomes" id="UP000483379"/>
    </source>
</evidence>
<dbReference type="PROSITE" id="PS50005">
    <property type="entry name" value="TPR"/>
    <property type="match status" value="1"/>
</dbReference>
<gene>
    <name evidence="4" type="ORF">G3446_13085</name>
</gene>
<protein>
    <submittedName>
        <fullName evidence="4">Tetratricopeptide repeat protein</fullName>
    </submittedName>
</protein>
<comment type="caution">
    <text evidence="4">The sequence shown here is derived from an EMBL/GenBank/DDBJ whole genome shotgun (WGS) entry which is preliminary data.</text>
</comment>
<evidence type="ECO:0000313" key="4">
    <source>
        <dbReference type="EMBL" id="NEV62813.1"/>
    </source>
</evidence>
<keyword evidence="1" id="KW-0677">Repeat</keyword>
<proteinExistence type="predicted"/>
<name>A0A6M0K1N9_9GAMM</name>
<dbReference type="EMBL" id="JAAIJQ010000035">
    <property type="protein sequence ID" value="NEV62813.1"/>
    <property type="molecule type" value="Genomic_DNA"/>
</dbReference>
<dbReference type="Gene3D" id="1.25.40.10">
    <property type="entry name" value="Tetratricopeptide repeat domain"/>
    <property type="match status" value="2"/>
</dbReference>
<reference evidence="4 5" key="1">
    <citation type="submission" date="2020-02" db="EMBL/GenBank/DDBJ databases">
        <title>Genome sequences of Thiorhodococcus mannitoliphagus and Thiorhodococcus minor, purple sulfur photosynthetic bacteria in the gammaproteobacterial family, Chromatiaceae.</title>
        <authorList>
            <person name="Aviles F.A."/>
            <person name="Meyer T.E."/>
            <person name="Kyndt J.A."/>
        </authorList>
    </citation>
    <scope>NUCLEOTIDE SEQUENCE [LARGE SCALE GENOMIC DNA]</scope>
    <source>
        <strain evidence="4 5">DSM 11518</strain>
    </source>
</reference>
<sequence>MFHQETADAEHFEQVIVQAVRQILTRPDQGAFLRWARARIPEILGLVDAHLDPLEVQRLATLLATVIWNATPQPTNAFQPIPMDAPAPEAPCFCGSGLSYASCCGNFDDMPELSSELIWEILLDELPERVLRDALALGAVPGPLLAKIADRWLDEDRPGRVVSLLEPLFAGPLVALDARFEPALDILCDAYDRLDHWRKKRLFLDRVCTEGSRELQAAAWQRRSTIHIDEGDYAEAENAFTAALRSSPDNPSTALLEITLLAAQHKDWHAQERARFWLHKLRRLGYRDEGFMDFLERAVLDPQDAMVSSHADALDPALVDLTDWMTVIAARPLPSYGVAAIKTATKLTARVEQPDLFDDRDDDVSGRLRGGSMLPRGLAAALRAPAQTRPLESFWRSLYPGGKPASTHLTLQVGADVWEESAWIDYLLAHPELSDSLDVLDDLATALYEHPESALPWISHALLSPLLDRAWAIVQAALPAEDPRFLPWSCEVNRPALRLLFRRYLSQSQEGRHAGAIETLETLLRLNPQDNHGARAELMNHYLRDGEDERAVALAQRFPDDLLADLAYGEVLALYRLGRQDRARSALKTAVRRLPRIPQYLTRKRIKQPRLSPLGVTPGGDDQAWLYREAMLDVWAAEPGILAWLKRCTVR</sequence>
<dbReference type="Proteomes" id="UP000483379">
    <property type="component" value="Unassembled WGS sequence"/>
</dbReference>
<organism evidence="4 5">
    <name type="scientific">Thiorhodococcus minor</name>
    <dbReference type="NCBI Taxonomy" id="57489"/>
    <lineage>
        <taxon>Bacteria</taxon>
        <taxon>Pseudomonadati</taxon>
        <taxon>Pseudomonadota</taxon>
        <taxon>Gammaproteobacteria</taxon>
        <taxon>Chromatiales</taxon>
        <taxon>Chromatiaceae</taxon>
        <taxon>Thiorhodococcus</taxon>
    </lineage>
</organism>
<dbReference type="InterPro" id="IPR011990">
    <property type="entry name" value="TPR-like_helical_dom_sf"/>
</dbReference>